<sequence length="209" mass="23090">MNEATSVSSALTIGGNTYQSEQKSASGPHVEADLASSIESFGVEESGFAGDIQGFGVGWEAGELDLTDFFSSGALLGLENDVGRISEGSEIDGNGSISAWDKCFEQSRGQDHISGPSVTSPACLANERAPTELSFRTETETRTRYICTTSHCGKKFSRLYDLRRHHRSTHQRQEDFWCQMQGCKRAIRGFARKDKRDSHEQKMHHKLHA</sequence>
<dbReference type="STRING" id="97972.A0A2V1DC15"/>
<proteinExistence type="predicted"/>
<organism evidence="3 4">
    <name type="scientific">Periconia macrospinosa</name>
    <dbReference type="NCBI Taxonomy" id="97972"/>
    <lineage>
        <taxon>Eukaryota</taxon>
        <taxon>Fungi</taxon>
        <taxon>Dikarya</taxon>
        <taxon>Ascomycota</taxon>
        <taxon>Pezizomycotina</taxon>
        <taxon>Dothideomycetes</taxon>
        <taxon>Pleosporomycetidae</taxon>
        <taxon>Pleosporales</taxon>
        <taxon>Massarineae</taxon>
        <taxon>Periconiaceae</taxon>
        <taxon>Periconia</taxon>
    </lineage>
</organism>
<dbReference type="InterPro" id="IPR036236">
    <property type="entry name" value="Znf_C2H2_sf"/>
</dbReference>
<dbReference type="Proteomes" id="UP000244855">
    <property type="component" value="Unassembled WGS sequence"/>
</dbReference>
<gene>
    <name evidence="3" type="ORF">DM02DRAFT_169415</name>
</gene>
<evidence type="ECO:0000313" key="3">
    <source>
        <dbReference type="EMBL" id="PVH95093.1"/>
    </source>
</evidence>
<protein>
    <recommendedName>
        <fullName evidence="2">C2H2-type domain-containing protein</fullName>
    </recommendedName>
</protein>
<keyword evidence="1" id="KW-0862">Zinc</keyword>
<dbReference type="Gene3D" id="3.30.160.60">
    <property type="entry name" value="Classic Zinc Finger"/>
    <property type="match status" value="1"/>
</dbReference>
<keyword evidence="4" id="KW-1185">Reference proteome</keyword>
<dbReference type="SMART" id="SM00355">
    <property type="entry name" value="ZnF_C2H2"/>
    <property type="match status" value="2"/>
</dbReference>
<keyword evidence="1" id="KW-0863">Zinc-finger</keyword>
<dbReference type="EMBL" id="KZ805509">
    <property type="protein sequence ID" value="PVH95093.1"/>
    <property type="molecule type" value="Genomic_DNA"/>
</dbReference>
<dbReference type="SUPFAM" id="SSF57667">
    <property type="entry name" value="beta-beta-alpha zinc fingers"/>
    <property type="match status" value="1"/>
</dbReference>
<dbReference type="PROSITE" id="PS50157">
    <property type="entry name" value="ZINC_FINGER_C2H2_2"/>
    <property type="match status" value="1"/>
</dbReference>
<feature type="domain" description="C2H2-type" evidence="2">
    <location>
        <begin position="145"/>
        <end position="175"/>
    </location>
</feature>
<keyword evidence="1" id="KW-0479">Metal-binding</keyword>
<dbReference type="GO" id="GO:0008270">
    <property type="term" value="F:zinc ion binding"/>
    <property type="evidence" value="ECO:0007669"/>
    <property type="project" value="UniProtKB-KW"/>
</dbReference>
<reference evidence="3 4" key="1">
    <citation type="journal article" date="2018" name="Sci. Rep.">
        <title>Comparative genomics provides insights into the lifestyle and reveals functional heterogeneity of dark septate endophytic fungi.</title>
        <authorList>
            <person name="Knapp D.G."/>
            <person name="Nemeth J.B."/>
            <person name="Barry K."/>
            <person name="Hainaut M."/>
            <person name="Henrissat B."/>
            <person name="Johnson J."/>
            <person name="Kuo A."/>
            <person name="Lim J.H.P."/>
            <person name="Lipzen A."/>
            <person name="Nolan M."/>
            <person name="Ohm R.A."/>
            <person name="Tamas L."/>
            <person name="Grigoriev I.V."/>
            <person name="Spatafora J.W."/>
            <person name="Nagy L.G."/>
            <person name="Kovacs G.M."/>
        </authorList>
    </citation>
    <scope>NUCLEOTIDE SEQUENCE [LARGE SCALE GENOMIC DNA]</scope>
    <source>
        <strain evidence="3 4">DSE2036</strain>
    </source>
</reference>
<accession>A0A2V1DC15</accession>
<dbReference type="InterPro" id="IPR013087">
    <property type="entry name" value="Znf_C2H2_type"/>
</dbReference>
<dbReference type="OrthoDB" id="2687452at2759"/>
<dbReference type="AlphaFoldDB" id="A0A2V1DC15"/>
<evidence type="ECO:0000313" key="4">
    <source>
        <dbReference type="Proteomes" id="UP000244855"/>
    </source>
</evidence>
<dbReference type="PROSITE" id="PS00028">
    <property type="entry name" value="ZINC_FINGER_C2H2_1"/>
    <property type="match status" value="1"/>
</dbReference>
<evidence type="ECO:0000259" key="2">
    <source>
        <dbReference type="PROSITE" id="PS50157"/>
    </source>
</evidence>
<evidence type="ECO:0000256" key="1">
    <source>
        <dbReference type="PROSITE-ProRule" id="PRU00042"/>
    </source>
</evidence>
<name>A0A2V1DC15_9PLEO</name>